<dbReference type="RefSeq" id="WP_071861758.1">
    <property type="nucleotide sequence ID" value="NZ_JAHLOV010000005.1"/>
</dbReference>
<dbReference type="GO" id="GO:0007155">
    <property type="term" value="P:cell adhesion"/>
    <property type="evidence" value="ECO:0007669"/>
    <property type="project" value="InterPro"/>
</dbReference>
<dbReference type="GO" id="GO:0030001">
    <property type="term" value="P:metal ion transport"/>
    <property type="evidence" value="ECO:0007669"/>
    <property type="project" value="InterPro"/>
</dbReference>
<organism evidence="6 7">
    <name type="scientific">Enterococcus devriesei</name>
    <dbReference type="NCBI Taxonomy" id="319970"/>
    <lineage>
        <taxon>Bacteria</taxon>
        <taxon>Bacillati</taxon>
        <taxon>Bacillota</taxon>
        <taxon>Bacilli</taxon>
        <taxon>Lactobacillales</taxon>
        <taxon>Enterococcaceae</taxon>
        <taxon>Enterococcus</taxon>
    </lineage>
</organism>
<evidence type="ECO:0000256" key="4">
    <source>
        <dbReference type="RuleBase" id="RU003512"/>
    </source>
</evidence>
<evidence type="ECO:0000313" key="6">
    <source>
        <dbReference type="EMBL" id="OJG36548.1"/>
    </source>
</evidence>
<dbReference type="EMBL" id="JXKM01000003">
    <property type="protein sequence ID" value="OJG36548.1"/>
    <property type="molecule type" value="Genomic_DNA"/>
</dbReference>
<keyword evidence="3 5" id="KW-0732">Signal</keyword>
<dbReference type="InterPro" id="IPR006128">
    <property type="entry name" value="Lipoprotein_PsaA-like"/>
</dbReference>
<comment type="caution">
    <text evidence="6">The sequence shown here is derived from an EMBL/GenBank/DDBJ whole genome shotgun (WGS) entry which is preliminary data.</text>
</comment>
<keyword evidence="7" id="KW-1185">Reference proteome</keyword>
<dbReference type="PRINTS" id="PR00690">
    <property type="entry name" value="ADHESNFAMILY"/>
</dbReference>
<sequence>MKKQKGLLILGTVLLSILLTACGTQEKKEASSNDKIQVMTTFYPMYEFTKQVVGNKGNVELLIPAGTEPHDFEPSAKDLAKISDSDVFVYNSPELETWTDNLTDTIDTKKTEIIQASKNITLMEGAEHDHEEAHDHDGEEHEEHGHDHELDPHVWLDPVLAIKEVETIRDQLSKKYPEDKATFEKNAESYIDELKAVDQEYQTAFKDAKEKTFVTQHAAFGYLAKQYGLTQEAIAGISPDQEPSPSRLSELKHYVEDHQVKVIYFEENASSKVAETLSNETGVKLEVLNPLESLTDKQIKDGENYLSVMRENLTALKESIH</sequence>
<dbReference type="OrthoDB" id="9810636at2"/>
<proteinExistence type="inferred from homology"/>
<gene>
    <name evidence="6" type="ORF">RV00_GL001907</name>
</gene>
<evidence type="ECO:0000313" key="7">
    <source>
        <dbReference type="Proteomes" id="UP000183700"/>
    </source>
</evidence>
<keyword evidence="2 4" id="KW-0813">Transport</keyword>
<name>A0A1L8SX67_9ENTE</name>
<evidence type="ECO:0000256" key="2">
    <source>
        <dbReference type="ARBA" id="ARBA00022448"/>
    </source>
</evidence>
<evidence type="ECO:0000256" key="5">
    <source>
        <dbReference type="SAM" id="SignalP"/>
    </source>
</evidence>
<dbReference type="PRINTS" id="PR00691">
    <property type="entry name" value="ADHESINB"/>
</dbReference>
<dbReference type="Proteomes" id="UP000183700">
    <property type="component" value="Unassembled WGS sequence"/>
</dbReference>
<evidence type="ECO:0000256" key="3">
    <source>
        <dbReference type="ARBA" id="ARBA00022729"/>
    </source>
</evidence>
<feature type="chain" id="PRO_5039287643" evidence="5">
    <location>
        <begin position="22"/>
        <end position="321"/>
    </location>
</feature>
<comment type="similarity">
    <text evidence="1 4">Belongs to the bacterial solute-binding protein 9 family.</text>
</comment>
<dbReference type="PROSITE" id="PS51257">
    <property type="entry name" value="PROKAR_LIPOPROTEIN"/>
    <property type="match status" value="1"/>
</dbReference>
<dbReference type="PANTHER" id="PTHR42953:SF3">
    <property type="entry name" value="HIGH-AFFINITY ZINC UPTAKE SYSTEM PROTEIN ZNUA"/>
    <property type="match status" value="1"/>
</dbReference>
<dbReference type="InterPro" id="IPR006127">
    <property type="entry name" value="ZnuA-like"/>
</dbReference>
<protein>
    <submittedName>
        <fullName evidence="6">Periplasmic solute binding protein</fullName>
    </submittedName>
</protein>
<dbReference type="InterPro" id="IPR006129">
    <property type="entry name" value="AdhesinB"/>
</dbReference>
<dbReference type="SUPFAM" id="SSF53807">
    <property type="entry name" value="Helical backbone' metal receptor"/>
    <property type="match status" value="1"/>
</dbReference>
<dbReference type="PANTHER" id="PTHR42953">
    <property type="entry name" value="HIGH-AFFINITY ZINC UPTAKE SYSTEM PROTEIN ZNUA-RELATED"/>
    <property type="match status" value="1"/>
</dbReference>
<evidence type="ECO:0000256" key="1">
    <source>
        <dbReference type="ARBA" id="ARBA00011028"/>
    </source>
</evidence>
<accession>A0A1L8SX67</accession>
<reference evidence="6 7" key="1">
    <citation type="submission" date="2014-12" db="EMBL/GenBank/DDBJ databases">
        <title>Draft genome sequences of 29 type strains of Enterococci.</title>
        <authorList>
            <person name="Zhong Z."/>
            <person name="Sun Z."/>
            <person name="Liu W."/>
            <person name="Zhang W."/>
            <person name="Zhang H."/>
        </authorList>
    </citation>
    <scope>NUCLEOTIDE SEQUENCE [LARGE SCALE GENOMIC DNA]</scope>
    <source>
        <strain evidence="6 7">DSM 22802</strain>
    </source>
</reference>
<dbReference type="GO" id="GO:0046872">
    <property type="term" value="F:metal ion binding"/>
    <property type="evidence" value="ECO:0007669"/>
    <property type="project" value="InterPro"/>
</dbReference>
<dbReference type="CDD" id="cd01017">
    <property type="entry name" value="AdcA"/>
    <property type="match status" value="1"/>
</dbReference>
<dbReference type="Gene3D" id="3.40.50.1980">
    <property type="entry name" value="Nitrogenase molybdenum iron protein domain"/>
    <property type="match status" value="2"/>
</dbReference>
<dbReference type="AlphaFoldDB" id="A0A1L8SX67"/>
<dbReference type="Pfam" id="PF01297">
    <property type="entry name" value="ZnuA"/>
    <property type="match status" value="1"/>
</dbReference>
<dbReference type="InterPro" id="IPR050492">
    <property type="entry name" value="Bact_metal-bind_prot9"/>
</dbReference>
<dbReference type="STRING" id="319970.RV00_GL001907"/>
<feature type="signal peptide" evidence="5">
    <location>
        <begin position="1"/>
        <end position="21"/>
    </location>
</feature>